<reference evidence="1 2" key="1">
    <citation type="submission" date="2019-07" db="EMBL/GenBank/DDBJ databases">
        <title>Flavobacterium sp. nov., isolated from glacier ice.</title>
        <authorList>
            <person name="Liu Q."/>
            <person name="Xin Y.-H."/>
        </authorList>
    </citation>
    <scope>NUCLEOTIDE SEQUENCE [LARGE SCALE GENOMIC DNA]</scope>
    <source>
        <strain evidence="1 2">ZT4R6</strain>
    </source>
</reference>
<dbReference type="AlphaFoldDB" id="A0A552UVA7"/>
<dbReference type="OrthoDB" id="1375976at2"/>
<name>A0A552UVA7_9FLAO</name>
<accession>A0A552UVA7</accession>
<gene>
    <name evidence="1" type="ORF">FMM05_18420</name>
</gene>
<keyword evidence="2" id="KW-1185">Reference proteome</keyword>
<sequence>MKKVKDYNKDLRSNILISSIRVEEAASNVLVYLFRTIKPDSKTLGNKSSSLSLKNKIDLLYDLEDIEKADYAGMIKFMEIRNQFIHNPNCSCFLDLSKDFPEGLKYLKTNYPVQENNAEIMYQTSFFNLWKSVLGKLILLKFEYSKGAEEEMKRFVNSQSVMKFNEICNLAIENWKKRKSEDENIPFLGYTFDQLQHEIQVFTNQLQYDLLDEQIKVLDSIDDNKIVAKDIYRRKISIIEELKKTELKH</sequence>
<evidence type="ECO:0000313" key="2">
    <source>
        <dbReference type="Proteomes" id="UP000320643"/>
    </source>
</evidence>
<dbReference type="RefSeq" id="WP_143374901.1">
    <property type="nucleotide sequence ID" value="NZ_VJVZ01000014.1"/>
</dbReference>
<dbReference type="Proteomes" id="UP000320643">
    <property type="component" value="Unassembled WGS sequence"/>
</dbReference>
<proteinExistence type="predicted"/>
<protein>
    <submittedName>
        <fullName evidence="1">Uncharacterized protein</fullName>
    </submittedName>
</protein>
<organism evidence="1 2">
    <name type="scientific">Flavobacterium zepuense</name>
    <dbReference type="NCBI Taxonomy" id="2593302"/>
    <lineage>
        <taxon>Bacteria</taxon>
        <taxon>Pseudomonadati</taxon>
        <taxon>Bacteroidota</taxon>
        <taxon>Flavobacteriia</taxon>
        <taxon>Flavobacteriales</taxon>
        <taxon>Flavobacteriaceae</taxon>
        <taxon>Flavobacterium</taxon>
    </lineage>
</organism>
<evidence type="ECO:0000313" key="1">
    <source>
        <dbReference type="EMBL" id="TRW22164.1"/>
    </source>
</evidence>
<comment type="caution">
    <text evidence="1">The sequence shown here is derived from an EMBL/GenBank/DDBJ whole genome shotgun (WGS) entry which is preliminary data.</text>
</comment>
<dbReference type="EMBL" id="VJVZ01000014">
    <property type="protein sequence ID" value="TRW22164.1"/>
    <property type="molecule type" value="Genomic_DNA"/>
</dbReference>